<feature type="non-terminal residue" evidence="1">
    <location>
        <position position="217"/>
    </location>
</feature>
<reference evidence="1 2" key="1">
    <citation type="journal article" date="2013" name="PLoS Genet.">
        <title>Comparative genome structure, secondary metabolite, and effector coding capacity across Cochliobolus pathogens.</title>
        <authorList>
            <person name="Condon B.J."/>
            <person name="Leng Y."/>
            <person name="Wu D."/>
            <person name="Bushley K.E."/>
            <person name="Ohm R.A."/>
            <person name="Otillar R."/>
            <person name="Martin J."/>
            <person name="Schackwitz W."/>
            <person name="Grimwood J."/>
            <person name="MohdZainudin N."/>
            <person name="Xue C."/>
            <person name="Wang R."/>
            <person name="Manning V.A."/>
            <person name="Dhillon B."/>
            <person name="Tu Z.J."/>
            <person name="Steffenson B.J."/>
            <person name="Salamov A."/>
            <person name="Sun H."/>
            <person name="Lowry S."/>
            <person name="LaButti K."/>
            <person name="Han J."/>
            <person name="Copeland A."/>
            <person name="Lindquist E."/>
            <person name="Barry K."/>
            <person name="Schmutz J."/>
            <person name="Baker S.E."/>
            <person name="Ciuffetti L.M."/>
            <person name="Grigoriev I.V."/>
            <person name="Zhong S."/>
            <person name="Turgeon B.G."/>
        </authorList>
    </citation>
    <scope>NUCLEOTIDE SEQUENCE [LARGE SCALE GENOMIC DNA]</scope>
    <source>
        <strain evidence="1 2">26-R-13</strain>
    </source>
</reference>
<dbReference type="Proteomes" id="UP000053841">
    <property type="component" value="Unassembled WGS sequence"/>
</dbReference>
<name>W6XW48_COCC2</name>
<dbReference type="STRING" id="930089.W6XW48"/>
<dbReference type="HOGENOM" id="CLU_041565_0_0_1"/>
<organism evidence="1 2">
    <name type="scientific">Cochliobolus carbonum (strain 26-R-13)</name>
    <name type="common">Maize leaf spot fungus</name>
    <name type="synonym">Bipolaris zeicola</name>
    <dbReference type="NCBI Taxonomy" id="930089"/>
    <lineage>
        <taxon>Eukaryota</taxon>
        <taxon>Fungi</taxon>
        <taxon>Dikarya</taxon>
        <taxon>Ascomycota</taxon>
        <taxon>Pezizomycotina</taxon>
        <taxon>Dothideomycetes</taxon>
        <taxon>Pleosporomycetidae</taxon>
        <taxon>Pleosporales</taxon>
        <taxon>Pleosporineae</taxon>
        <taxon>Pleosporaceae</taxon>
        <taxon>Bipolaris</taxon>
    </lineage>
</organism>
<dbReference type="eggNOG" id="ENOG502S8AN">
    <property type="taxonomic scope" value="Eukaryota"/>
</dbReference>
<gene>
    <name evidence="1" type="ORF">COCCADRAFT_72031</name>
</gene>
<dbReference type="GeneID" id="19150713"/>
<feature type="non-terminal residue" evidence="1">
    <location>
        <position position="1"/>
    </location>
</feature>
<dbReference type="RefSeq" id="XP_007716288.1">
    <property type="nucleotide sequence ID" value="XM_007718098.1"/>
</dbReference>
<proteinExistence type="predicted"/>
<accession>W6XW48</accession>
<evidence type="ECO:0000313" key="2">
    <source>
        <dbReference type="Proteomes" id="UP000053841"/>
    </source>
</evidence>
<dbReference type="OrthoDB" id="4851849at2759"/>
<protein>
    <submittedName>
        <fullName evidence="1">Uncharacterized protein</fullName>
    </submittedName>
</protein>
<dbReference type="EMBL" id="KI964749">
    <property type="protein sequence ID" value="EUC29415.1"/>
    <property type="molecule type" value="Genomic_DNA"/>
</dbReference>
<sequence length="217" mass="25078">PRTKEEVALLIQTASRGHLLPKHESAWYSFGFVCTTTEEDERRLAGLYAVFIQETDSPDSFRELQHTLETCNLATLFDTKGYGNFRELSPHLETFLTTPAEQRPTVWRLKQFIHDTNNANPPASLRRDYGFKYCRQRDEVTRLKAIYSKMFEKMGVMEVHGACVPGRLYETAKREGVSIQAKDARLMKNDYPSPFVGFENTAGLENYRKPLFKKQLK</sequence>
<evidence type="ECO:0000313" key="1">
    <source>
        <dbReference type="EMBL" id="EUC29415.1"/>
    </source>
</evidence>
<dbReference type="KEGG" id="bze:COCCADRAFT_72031"/>
<keyword evidence="2" id="KW-1185">Reference proteome</keyword>
<dbReference type="AlphaFoldDB" id="W6XW48"/>